<dbReference type="RefSeq" id="WP_104724787.1">
    <property type="nucleotide sequence ID" value="NZ_FZNE01000006.1"/>
</dbReference>
<feature type="domain" description="Glycosyltransferase subfamily 4-like N-terminal" evidence="1">
    <location>
        <begin position="177"/>
        <end position="311"/>
    </location>
</feature>
<gene>
    <name evidence="2" type="ORF">CQA62_06005</name>
</gene>
<proteinExistence type="predicted"/>
<dbReference type="PANTHER" id="PTHR12526">
    <property type="entry name" value="GLYCOSYLTRANSFERASE"/>
    <property type="match status" value="1"/>
</dbReference>
<keyword evidence="3" id="KW-1185">Reference proteome</keyword>
<protein>
    <recommendedName>
        <fullName evidence="1">Glycosyltransferase subfamily 4-like N-terminal domain-containing protein</fullName>
    </recommendedName>
</protein>
<dbReference type="Proteomes" id="UP000257067">
    <property type="component" value="Unassembled WGS sequence"/>
</dbReference>
<evidence type="ECO:0000259" key="1">
    <source>
        <dbReference type="Pfam" id="PF13477"/>
    </source>
</evidence>
<evidence type="ECO:0000313" key="3">
    <source>
        <dbReference type="Proteomes" id="UP000257067"/>
    </source>
</evidence>
<name>A0A3D8IUQ7_9HELI</name>
<dbReference type="Gene3D" id="3.40.50.2000">
    <property type="entry name" value="Glycogen Phosphorylase B"/>
    <property type="match status" value="4"/>
</dbReference>
<accession>A0A3D8IUQ7</accession>
<evidence type="ECO:0000313" key="2">
    <source>
        <dbReference type="EMBL" id="RDU68655.1"/>
    </source>
</evidence>
<dbReference type="InterPro" id="IPR028098">
    <property type="entry name" value="Glyco_trans_4-like_N"/>
</dbReference>
<organism evidence="2 3">
    <name type="scientific">Helicobacter cholecystus</name>
    <dbReference type="NCBI Taxonomy" id="45498"/>
    <lineage>
        <taxon>Bacteria</taxon>
        <taxon>Pseudomonadati</taxon>
        <taxon>Campylobacterota</taxon>
        <taxon>Epsilonproteobacteria</taxon>
        <taxon>Campylobacterales</taxon>
        <taxon>Helicobacteraceae</taxon>
        <taxon>Helicobacter</taxon>
    </lineage>
</organism>
<dbReference type="OrthoDB" id="9775208at2"/>
<dbReference type="EMBL" id="NXLU01000008">
    <property type="protein sequence ID" value="RDU68655.1"/>
    <property type="molecule type" value="Genomic_DNA"/>
</dbReference>
<dbReference type="GO" id="GO:0016757">
    <property type="term" value="F:glycosyltransferase activity"/>
    <property type="evidence" value="ECO:0007669"/>
    <property type="project" value="UniProtKB-ARBA"/>
</dbReference>
<dbReference type="Pfam" id="PF13477">
    <property type="entry name" value="Glyco_trans_4_2"/>
    <property type="match status" value="1"/>
</dbReference>
<sequence>MKISFQLVGKCDNSNPSSIPLKVIKQWEAEGLIKYLGECEDIRPIIAQSSCILLPSYREGVPRVLLEAMSMQKPIITTNVSGCKECIKSPQKHGEIFLGENGIMAEAKDSHSLFYAIKTFLSLSQSQKETMGRAAREYAIERFDISKTIQTYKQKVKLYAKKGKNLVFVSNTSFGMSNFRLEVLQALRDEGYTIHIIAPKDYSTQTLLENGLIFHPLKINSKGINPIEDFSTFSCIYKLLKHINPSLVFNYTIKPVIYSSLACNLLSLPNIAITTGLGYVFIGGGLKKRVLRRFVCMLYKIALHKTQEIWFLNNDDREVFLSYNIIKKEKSTLLDSEGVNTAHFYPQVFKENEDIVFTLIARMLWDKGVGELIECIKDLNQK</sequence>
<dbReference type="SUPFAM" id="SSF53756">
    <property type="entry name" value="UDP-Glycosyltransferase/glycogen phosphorylase"/>
    <property type="match status" value="2"/>
</dbReference>
<dbReference type="Pfam" id="PF13692">
    <property type="entry name" value="Glyco_trans_1_4"/>
    <property type="match status" value="1"/>
</dbReference>
<dbReference type="AlphaFoldDB" id="A0A3D8IUQ7"/>
<dbReference type="PANTHER" id="PTHR12526:SF638">
    <property type="entry name" value="SPORE COAT PROTEIN SA"/>
    <property type="match status" value="1"/>
</dbReference>
<comment type="caution">
    <text evidence="2">The sequence shown here is derived from an EMBL/GenBank/DDBJ whole genome shotgun (WGS) entry which is preliminary data.</text>
</comment>
<reference evidence="2 3" key="1">
    <citation type="submission" date="2018-04" db="EMBL/GenBank/DDBJ databases">
        <title>Novel Campyloabacter and Helicobacter Species and Strains.</title>
        <authorList>
            <person name="Mannion A.J."/>
            <person name="Shen Z."/>
            <person name="Fox J.G."/>
        </authorList>
    </citation>
    <scope>NUCLEOTIDE SEQUENCE [LARGE SCALE GENOMIC DNA]</scope>
    <source>
        <strain evidence="2 3">ATCC 700242</strain>
    </source>
</reference>